<proteinExistence type="predicted"/>
<dbReference type="Proteomes" id="UP000321353">
    <property type="component" value="Chromosome"/>
</dbReference>
<accession>A0A5B9ML44</accession>
<evidence type="ECO:0000313" key="2">
    <source>
        <dbReference type="EMBL" id="QEG01989.1"/>
    </source>
</evidence>
<dbReference type="KEGG" id="smam:Mal15_60720"/>
<name>A0A5B9ML44_9BACT</name>
<gene>
    <name evidence="2" type="ORF">Mal15_60720</name>
</gene>
<dbReference type="AlphaFoldDB" id="A0A5B9ML44"/>
<feature type="region of interest" description="Disordered" evidence="1">
    <location>
        <begin position="36"/>
        <end position="55"/>
    </location>
</feature>
<keyword evidence="3" id="KW-1185">Reference proteome</keyword>
<protein>
    <submittedName>
        <fullName evidence="2">Uncharacterized protein</fullName>
    </submittedName>
</protein>
<organism evidence="2 3">
    <name type="scientific">Stieleria maiorica</name>
    <dbReference type="NCBI Taxonomy" id="2795974"/>
    <lineage>
        <taxon>Bacteria</taxon>
        <taxon>Pseudomonadati</taxon>
        <taxon>Planctomycetota</taxon>
        <taxon>Planctomycetia</taxon>
        <taxon>Pirellulales</taxon>
        <taxon>Pirellulaceae</taxon>
        <taxon>Stieleria</taxon>
    </lineage>
</organism>
<reference evidence="2 3" key="1">
    <citation type="submission" date="2019-02" db="EMBL/GenBank/DDBJ databases">
        <title>Planctomycetal bacteria perform biofilm scaping via a novel small molecule.</title>
        <authorList>
            <person name="Jeske O."/>
            <person name="Boedeker C."/>
            <person name="Wiegand S."/>
            <person name="Breitling P."/>
            <person name="Kallscheuer N."/>
            <person name="Jogler M."/>
            <person name="Rohde M."/>
            <person name="Petersen J."/>
            <person name="Medema M.H."/>
            <person name="Surup F."/>
            <person name="Jogler C."/>
        </authorList>
    </citation>
    <scope>NUCLEOTIDE SEQUENCE [LARGE SCALE GENOMIC DNA]</scope>
    <source>
        <strain evidence="2 3">Mal15</strain>
    </source>
</reference>
<evidence type="ECO:0000256" key="1">
    <source>
        <dbReference type="SAM" id="MobiDB-lite"/>
    </source>
</evidence>
<dbReference type="RefSeq" id="WP_147870993.1">
    <property type="nucleotide sequence ID" value="NZ_CP036264.1"/>
</dbReference>
<sequence length="599" mass="68115">MSRDTAIQLIRGWGFAGLLVTCVAWSRPIVAQVQVPAQPPTDAKKNGQPPEKGTAEKDLADKAKFIAALDDIESQIVEQERYGEYGTAAVMKYVQELEREYFANEDALARLDESEVAAIGRRRQDLTARRQHLALLLWQLKRTGSQIGHPGFDSRKLTTQTHKLLSEHRSVMRDANLMKRFQSITRRLSLLSRQRITNSQLQYNFHFVHPTRPTSDRNVIPIPGPVPPDGAADGDFPDGPIQTLRQPIGNLIGLRWHDGRLSWDEAHWETPFAGFDLKTIQLQINTELEKRGINVPEQDRIVAQRNQRLFDTPRPILLFQDLQQIAANGKPPSRSYSTSGTSARSRFTVGDIEASIATSPQKREFTIREDSGPSRTLAVRSENDRSLRISLIGEHILLLDQYPDGSVRWVSIGDDVISEKASSFAKLYAQHPERIESELFSRLRHCGVDTPLQRFDRQLVSRVMDQIKGVDQPTRQRFAHLVTQIDSGNFADRQKAYRELSDNIESFSTLLLRTSDEDGRSAEATARLAELRKQSGERFLELDRLIESTGWLNDPRYLIGLGQRVRDDQSDLIAQRLESVTGQSFGDDWQRWQRWIAGR</sequence>
<dbReference type="EMBL" id="CP036264">
    <property type="protein sequence ID" value="QEG01989.1"/>
    <property type="molecule type" value="Genomic_DNA"/>
</dbReference>
<evidence type="ECO:0000313" key="3">
    <source>
        <dbReference type="Proteomes" id="UP000321353"/>
    </source>
</evidence>